<accession>A0A7S4Q6V1</accession>
<protein>
    <recommendedName>
        <fullName evidence="3">C3H1-type domain-containing protein</fullName>
    </recommendedName>
</protein>
<feature type="region of interest" description="Disordered" evidence="1">
    <location>
        <begin position="273"/>
        <end position="296"/>
    </location>
</feature>
<sequence>MLSLFTDFAPTCRPLEKPSGWRAAEGDLDQAGLGDGVAEAVVATGPAAARSRSTSVGSSSPRSSSGSADAAGCLPVLVHAATYCSSAAPVRLPEFDCPSPFVVDTWRPPLLDDLHGQREVGSIGGSSLFADEVEPSIRHLPPAVAPPPPPESFQAAQCAVGMPTGPPPSTAVVMPPPPPLPPVFMDVSCGPVHMMLPPPSQAPCLQLAQSGLGLELGSPGFPTIGSQGHHFGTCKPCAFVHTKGCGNGTQCLFCHLCLPGEKKRRQRERFNIQQRARDAGVPAAALGGSRPTPSHC</sequence>
<dbReference type="EMBL" id="HBNR01018224">
    <property type="protein sequence ID" value="CAE4572434.1"/>
    <property type="molecule type" value="Transcribed_RNA"/>
</dbReference>
<dbReference type="AlphaFoldDB" id="A0A7S4Q6V1"/>
<feature type="region of interest" description="Disordered" evidence="1">
    <location>
        <begin position="45"/>
        <end position="68"/>
    </location>
</feature>
<proteinExistence type="predicted"/>
<evidence type="ECO:0000256" key="1">
    <source>
        <dbReference type="SAM" id="MobiDB-lite"/>
    </source>
</evidence>
<reference evidence="2" key="1">
    <citation type="submission" date="2021-01" db="EMBL/GenBank/DDBJ databases">
        <authorList>
            <person name="Corre E."/>
            <person name="Pelletier E."/>
            <person name="Niang G."/>
            <person name="Scheremetjew M."/>
            <person name="Finn R."/>
            <person name="Kale V."/>
            <person name="Holt S."/>
            <person name="Cochrane G."/>
            <person name="Meng A."/>
            <person name="Brown T."/>
            <person name="Cohen L."/>
        </authorList>
    </citation>
    <scope>NUCLEOTIDE SEQUENCE</scope>
    <source>
        <strain evidence="2">CCMP3105</strain>
    </source>
</reference>
<organism evidence="2">
    <name type="scientific">Alexandrium monilatum</name>
    <dbReference type="NCBI Taxonomy" id="311494"/>
    <lineage>
        <taxon>Eukaryota</taxon>
        <taxon>Sar</taxon>
        <taxon>Alveolata</taxon>
        <taxon>Dinophyceae</taxon>
        <taxon>Gonyaulacales</taxon>
        <taxon>Pyrocystaceae</taxon>
        <taxon>Alexandrium</taxon>
    </lineage>
</organism>
<gene>
    <name evidence="2" type="ORF">AMON00008_LOCUS12053</name>
</gene>
<evidence type="ECO:0008006" key="3">
    <source>
        <dbReference type="Google" id="ProtNLM"/>
    </source>
</evidence>
<evidence type="ECO:0000313" key="2">
    <source>
        <dbReference type="EMBL" id="CAE4572434.1"/>
    </source>
</evidence>
<name>A0A7S4Q6V1_9DINO</name>